<name>A0A1H1ZT59_9ACTN</name>
<dbReference type="Gene3D" id="3.40.50.1820">
    <property type="entry name" value="alpha/beta hydrolase"/>
    <property type="match status" value="1"/>
</dbReference>
<proteinExistence type="predicted"/>
<dbReference type="PANTHER" id="PTHR43265">
    <property type="entry name" value="ESTERASE ESTD"/>
    <property type="match status" value="1"/>
</dbReference>
<protein>
    <recommendedName>
        <fullName evidence="4">Alpha/beta hydrolase family protein</fullName>
    </recommendedName>
</protein>
<accession>A0A1H1ZT59</accession>
<dbReference type="InterPro" id="IPR029058">
    <property type="entry name" value="AB_hydrolase_fold"/>
</dbReference>
<dbReference type="InterPro" id="IPR053145">
    <property type="entry name" value="AB_hydrolase_Est10"/>
</dbReference>
<dbReference type="RefSeq" id="WP_092545603.1">
    <property type="nucleotide sequence ID" value="NZ_BOMJ01000010.1"/>
</dbReference>
<sequence length="205" mass="21356">MRRRVVVLGVLLLVAAGLGGLAVRGHDFVMKEQAITLPGPDGVLNGVLALPEKQAGPVPVVVFVHGDGAVDATRDGQYRPSFEALAKAGVASVSWNKPGVGGSAGNWLEQNQADRAREVATVVTNLRQRAEAFAARERVTPVLLILAGHDRDVDAHETEHVYQAVLGRSSSLCAGSRTPATGWSAPTWRTTGSGGGSPRSSPPAT</sequence>
<dbReference type="GO" id="GO:0052689">
    <property type="term" value="F:carboxylic ester hydrolase activity"/>
    <property type="evidence" value="ECO:0007669"/>
    <property type="project" value="TreeGrafter"/>
</dbReference>
<organism evidence="2 3">
    <name type="scientific">Actinoplanes derwentensis</name>
    <dbReference type="NCBI Taxonomy" id="113562"/>
    <lineage>
        <taxon>Bacteria</taxon>
        <taxon>Bacillati</taxon>
        <taxon>Actinomycetota</taxon>
        <taxon>Actinomycetes</taxon>
        <taxon>Micromonosporales</taxon>
        <taxon>Micromonosporaceae</taxon>
        <taxon>Actinoplanes</taxon>
    </lineage>
</organism>
<evidence type="ECO:0000313" key="2">
    <source>
        <dbReference type="EMBL" id="SDT36975.1"/>
    </source>
</evidence>
<evidence type="ECO:0000256" key="1">
    <source>
        <dbReference type="SAM" id="MobiDB-lite"/>
    </source>
</evidence>
<gene>
    <name evidence="2" type="ORF">SAMN04489716_3489</name>
</gene>
<dbReference type="AlphaFoldDB" id="A0A1H1ZT59"/>
<dbReference type="Proteomes" id="UP000198688">
    <property type="component" value="Chromosome I"/>
</dbReference>
<reference evidence="2 3" key="1">
    <citation type="submission" date="2016-10" db="EMBL/GenBank/DDBJ databases">
        <authorList>
            <person name="de Groot N.N."/>
        </authorList>
    </citation>
    <scope>NUCLEOTIDE SEQUENCE [LARGE SCALE GENOMIC DNA]</scope>
    <source>
        <strain evidence="2 3">DSM 43941</strain>
    </source>
</reference>
<dbReference type="SUPFAM" id="SSF53474">
    <property type="entry name" value="alpha/beta-Hydrolases"/>
    <property type="match status" value="1"/>
</dbReference>
<keyword evidence="3" id="KW-1185">Reference proteome</keyword>
<dbReference type="PANTHER" id="PTHR43265:SF1">
    <property type="entry name" value="ESTERASE ESTD"/>
    <property type="match status" value="1"/>
</dbReference>
<evidence type="ECO:0000313" key="3">
    <source>
        <dbReference type="Proteomes" id="UP000198688"/>
    </source>
</evidence>
<dbReference type="STRING" id="113562.SAMN04489716_3489"/>
<dbReference type="EMBL" id="LT629758">
    <property type="protein sequence ID" value="SDT36975.1"/>
    <property type="molecule type" value="Genomic_DNA"/>
</dbReference>
<evidence type="ECO:0008006" key="4">
    <source>
        <dbReference type="Google" id="ProtNLM"/>
    </source>
</evidence>
<feature type="region of interest" description="Disordered" evidence="1">
    <location>
        <begin position="176"/>
        <end position="205"/>
    </location>
</feature>